<organism evidence="1 2">
    <name type="scientific">Vibrio maritimus</name>
    <dbReference type="NCBI Taxonomy" id="990268"/>
    <lineage>
        <taxon>Bacteria</taxon>
        <taxon>Pseudomonadati</taxon>
        <taxon>Pseudomonadota</taxon>
        <taxon>Gammaproteobacteria</taxon>
        <taxon>Vibrionales</taxon>
        <taxon>Vibrionaceae</taxon>
        <taxon>Vibrio</taxon>
    </lineage>
</organism>
<dbReference type="AlphaFoldDB" id="A0A090TEW1"/>
<protein>
    <submittedName>
        <fullName evidence="1">Uncharacterized protein</fullName>
    </submittedName>
</protein>
<proteinExistence type="predicted"/>
<gene>
    <name evidence="1" type="ORF">JCM19240_63</name>
</gene>
<reference evidence="1 2" key="2">
    <citation type="submission" date="2014-09" db="EMBL/GenBank/DDBJ databases">
        <authorList>
            <consortium name="NBRP consortium"/>
            <person name="Sawabe T."/>
            <person name="Meirelles P."/>
            <person name="Nakanishi M."/>
            <person name="Sayaka M."/>
            <person name="Hattori M."/>
            <person name="Ohkuma M."/>
        </authorList>
    </citation>
    <scope>NUCLEOTIDE SEQUENCE [LARGE SCALE GENOMIC DNA]</scope>
    <source>
        <strain evidence="1 2">JCM 19240</strain>
    </source>
</reference>
<accession>A0A090TEW1</accession>
<sequence>MAMDTLNFGVLDPIKLPIAKNSTKRTTLLGSQKAMNAS</sequence>
<evidence type="ECO:0000313" key="1">
    <source>
        <dbReference type="EMBL" id="GAL37858.1"/>
    </source>
</evidence>
<keyword evidence="2" id="KW-1185">Reference proteome</keyword>
<comment type="caution">
    <text evidence="1">The sequence shown here is derived from an EMBL/GenBank/DDBJ whole genome shotgun (WGS) entry which is preliminary data.</text>
</comment>
<reference evidence="1 2" key="1">
    <citation type="submission" date="2014-09" db="EMBL/GenBank/DDBJ databases">
        <title>Vibrio maritimus JCM 19240. (C210) whole genome shotgun sequence.</title>
        <authorList>
            <person name="Sawabe T."/>
            <person name="Meirelles P."/>
            <person name="Nakanishi M."/>
            <person name="Sayaka M."/>
            <person name="Hattori M."/>
            <person name="Ohkuma M."/>
        </authorList>
    </citation>
    <scope>NUCLEOTIDE SEQUENCE [LARGE SCALE GENOMIC DNA]</scope>
    <source>
        <strain evidence="1 2">JCM 19240</strain>
    </source>
</reference>
<name>A0A090TEW1_9VIBR</name>
<evidence type="ECO:0000313" key="2">
    <source>
        <dbReference type="Proteomes" id="UP000029224"/>
    </source>
</evidence>
<dbReference type="EMBL" id="BBMT01000022">
    <property type="protein sequence ID" value="GAL37858.1"/>
    <property type="molecule type" value="Genomic_DNA"/>
</dbReference>
<dbReference type="Proteomes" id="UP000029224">
    <property type="component" value="Unassembled WGS sequence"/>
</dbReference>